<proteinExistence type="predicted"/>
<accession>A0A382D085</accession>
<gene>
    <name evidence="1" type="ORF">METZ01_LOCUS183995</name>
</gene>
<dbReference type="EMBL" id="UINC01036728">
    <property type="protein sequence ID" value="SVB31141.1"/>
    <property type="molecule type" value="Genomic_DNA"/>
</dbReference>
<reference evidence="1" key="1">
    <citation type="submission" date="2018-05" db="EMBL/GenBank/DDBJ databases">
        <authorList>
            <person name="Lanie J.A."/>
            <person name="Ng W.-L."/>
            <person name="Kazmierczak K.M."/>
            <person name="Andrzejewski T.M."/>
            <person name="Davidsen T.M."/>
            <person name="Wayne K.J."/>
            <person name="Tettelin H."/>
            <person name="Glass J.I."/>
            <person name="Rusch D."/>
            <person name="Podicherti R."/>
            <person name="Tsui H.-C.T."/>
            <person name="Winkler M.E."/>
        </authorList>
    </citation>
    <scope>NUCLEOTIDE SEQUENCE</scope>
</reference>
<protein>
    <submittedName>
        <fullName evidence="1">Uncharacterized protein</fullName>
    </submittedName>
</protein>
<dbReference type="AlphaFoldDB" id="A0A382D085"/>
<organism evidence="1">
    <name type="scientific">marine metagenome</name>
    <dbReference type="NCBI Taxonomy" id="408172"/>
    <lineage>
        <taxon>unclassified sequences</taxon>
        <taxon>metagenomes</taxon>
        <taxon>ecological metagenomes</taxon>
    </lineage>
</organism>
<sequence>MAARAPDWSSIGHNHIIASLVCVCLVALSSNVWAQAGAEEFDFGLYSDALVDDPSAAGPASYHLLKAPWDSSVALHTSGGIGLTRWDGASAIRANVGLRRSGRLEIGARLLVDAEGAGFKGAVLGLRHQIHAYLAWGISGNVRDRENAASDQGGTSVFMARARSVAGLPVGSLNKLGLELGDKISVDGVGLRVSSQFDGQIRGLTVIGGVQARSVKGDLSGAIGVDGWLGVQRDFATTRLRLSIDTGLGAPGVSVARAWPCSSSFALRSKVPPPDRHQYKQPSATSLHACLTPDEFLSLDPAFHDLHAALHQITVICWQRCSSSSGPSQAASRKSGTS</sequence>
<evidence type="ECO:0000313" key="1">
    <source>
        <dbReference type="EMBL" id="SVB31141.1"/>
    </source>
</evidence>
<name>A0A382D085_9ZZZZ</name>